<dbReference type="AlphaFoldDB" id="A0A382LXM1"/>
<gene>
    <name evidence="1" type="ORF">METZ01_LOCUS294127</name>
</gene>
<name>A0A382LXM1_9ZZZZ</name>
<protein>
    <submittedName>
        <fullName evidence="1">Uncharacterized protein</fullName>
    </submittedName>
</protein>
<evidence type="ECO:0000313" key="1">
    <source>
        <dbReference type="EMBL" id="SVC41273.1"/>
    </source>
</evidence>
<organism evidence="1">
    <name type="scientific">marine metagenome</name>
    <dbReference type="NCBI Taxonomy" id="408172"/>
    <lineage>
        <taxon>unclassified sequences</taxon>
        <taxon>metagenomes</taxon>
        <taxon>ecological metagenomes</taxon>
    </lineage>
</organism>
<proteinExistence type="predicted"/>
<accession>A0A382LXM1</accession>
<dbReference type="EMBL" id="UINC01089850">
    <property type="protein sequence ID" value="SVC41273.1"/>
    <property type="molecule type" value="Genomic_DNA"/>
</dbReference>
<sequence length="159" mass="17848">MNTLSEKTLIELLLVQPRTAKVAEKPNAPALSQVPAIPSDWITVKAPGQAFEFKVPPDLKNVPVQGKDSLVRKYESPSMILSYDYGWYSSPLADEKQPEYSSKLVKIDGKTAKVVTYEGVAAVHFPKVKDKNRLTVYVLLKKREAQATALQLFRTIRFK</sequence>
<reference evidence="1" key="1">
    <citation type="submission" date="2018-05" db="EMBL/GenBank/DDBJ databases">
        <authorList>
            <person name="Lanie J.A."/>
            <person name="Ng W.-L."/>
            <person name="Kazmierczak K.M."/>
            <person name="Andrzejewski T.M."/>
            <person name="Davidsen T.M."/>
            <person name="Wayne K.J."/>
            <person name="Tettelin H."/>
            <person name="Glass J.I."/>
            <person name="Rusch D."/>
            <person name="Podicherti R."/>
            <person name="Tsui H.-C.T."/>
            <person name="Winkler M.E."/>
        </authorList>
    </citation>
    <scope>NUCLEOTIDE SEQUENCE</scope>
</reference>